<protein>
    <submittedName>
        <fullName evidence="2">Uncharacterized protein</fullName>
    </submittedName>
</protein>
<evidence type="ECO:0000256" key="1">
    <source>
        <dbReference type="SAM" id="MobiDB-lite"/>
    </source>
</evidence>
<dbReference type="AlphaFoldDB" id="A0A1Y1YGX4"/>
<sequence length="184" mass="20747">MDPRAPCQIVRDTLTCIPCCWGNRKLQLPLVIFAAGDTAQAQGADAMETLGAQWQIYLWRTPVLRAQVLVSSLGWHHNAWTSWFWHDVWHGEYRGMDQAAGAPHIFRLHRRPKKGTRSTRKAKFAQEIRVSSSVLQQVALDTAPSSRTGVRARNGCVPRCAPPKRNVRRPEPGDSGTESKFDDY</sequence>
<gene>
    <name evidence="2" type="ORF">BCR34DRAFT_593565</name>
</gene>
<organism evidence="2 3">
    <name type="scientific">Clohesyomyces aquaticus</name>
    <dbReference type="NCBI Taxonomy" id="1231657"/>
    <lineage>
        <taxon>Eukaryota</taxon>
        <taxon>Fungi</taxon>
        <taxon>Dikarya</taxon>
        <taxon>Ascomycota</taxon>
        <taxon>Pezizomycotina</taxon>
        <taxon>Dothideomycetes</taxon>
        <taxon>Pleosporomycetidae</taxon>
        <taxon>Pleosporales</taxon>
        <taxon>Lindgomycetaceae</taxon>
        <taxon>Clohesyomyces</taxon>
    </lineage>
</organism>
<evidence type="ECO:0000313" key="2">
    <source>
        <dbReference type="EMBL" id="ORX97229.1"/>
    </source>
</evidence>
<feature type="region of interest" description="Disordered" evidence="1">
    <location>
        <begin position="144"/>
        <end position="184"/>
    </location>
</feature>
<keyword evidence="3" id="KW-1185">Reference proteome</keyword>
<evidence type="ECO:0000313" key="3">
    <source>
        <dbReference type="Proteomes" id="UP000193144"/>
    </source>
</evidence>
<proteinExistence type="predicted"/>
<reference evidence="2 3" key="1">
    <citation type="submission" date="2016-07" db="EMBL/GenBank/DDBJ databases">
        <title>Pervasive Adenine N6-methylation of Active Genes in Fungi.</title>
        <authorList>
            <consortium name="DOE Joint Genome Institute"/>
            <person name="Mondo S.J."/>
            <person name="Dannebaum R.O."/>
            <person name="Kuo R.C."/>
            <person name="Labutti K."/>
            <person name="Haridas S."/>
            <person name="Kuo A."/>
            <person name="Salamov A."/>
            <person name="Ahrendt S.R."/>
            <person name="Lipzen A."/>
            <person name="Sullivan W."/>
            <person name="Andreopoulos W.B."/>
            <person name="Clum A."/>
            <person name="Lindquist E."/>
            <person name="Daum C."/>
            <person name="Ramamoorthy G.K."/>
            <person name="Gryganskyi A."/>
            <person name="Culley D."/>
            <person name="Magnuson J.K."/>
            <person name="James T.Y."/>
            <person name="O'Malley M.A."/>
            <person name="Stajich J.E."/>
            <person name="Spatafora J.W."/>
            <person name="Visel A."/>
            <person name="Grigoriev I.V."/>
        </authorList>
    </citation>
    <scope>NUCLEOTIDE SEQUENCE [LARGE SCALE GENOMIC DNA]</scope>
    <source>
        <strain evidence="2 3">CBS 115471</strain>
    </source>
</reference>
<accession>A0A1Y1YGX4</accession>
<name>A0A1Y1YGX4_9PLEO</name>
<comment type="caution">
    <text evidence="2">The sequence shown here is derived from an EMBL/GenBank/DDBJ whole genome shotgun (WGS) entry which is preliminary data.</text>
</comment>
<dbReference type="Proteomes" id="UP000193144">
    <property type="component" value="Unassembled WGS sequence"/>
</dbReference>
<dbReference type="EMBL" id="MCFA01000238">
    <property type="protein sequence ID" value="ORX97229.1"/>
    <property type="molecule type" value="Genomic_DNA"/>
</dbReference>
<feature type="compositionally biased region" description="Basic and acidic residues" evidence="1">
    <location>
        <begin position="168"/>
        <end position="184"/>
    </location>
</feature>